<dbReference type="InterPro" id="IPR050931">
    <property type="entry name" value="Mito_Protein_Transport_Metaxin"/>
</dbReference>
<dbReference type="InterPro" id="IPR004045">
    <property type="entry name" value="Glutathione_S-Trfase_N"/>
</dbReference>
<evidence type="ECO:0000313" key="3">
    <source>
        <dbReference type="EMBL" id="SMA48292.1"/>
    </source>
</evidence>
<reference evidence="3 4" key="1">
    <citation type="submission" date="2017-03" db="EMBL/GenBank/DDBJ databases">
        <authorList>
            <person name="Afonso C.L."/>
            <person name="Miller P.J."/>
            <person name="Scott M.A."/>
            <person name="Spackman E."/>
            <person name="Goraichik I."/>
            <person name="Dimitrov K.M."/>
            <person name="Suarez D.L."/>
            <person name="Swayne D.E."/>
        </authorList>
    </citation>
    <scope>NUCLEOTIDE SEQUENCE [LARGE SCALE GENOMIC DNA]</scope>
    <source>
        <strain evidence="3">SB41UT1</strain>
    </source>
</reference>
<dbReference type="PANTHER" id="PTHR12289">
    <property type="entry name" value="METAXIN RELATED"/>
    <property type="match status" value="1"/>
</dbReference>
<sequence>MDKPLSLYGWQVSPYTAKVRAYLDFKNIPYREIVPSAFTLNGKIKKDAGQIIMPVVYQDEQPLQDSSVIIDALESQNPNPKAFSDSPSLHIIELILEMFADEWLPMAALHYRWNYPGNRPFIMREFGKSALPWWPSFIQTFVAKQFGNKMSGYLPILGIKPNMEKALEQNTHETLSALNQLLSSQPFIMGSSPCLADFSLYGPLYAHLYRDPDPDDLFTPYQHVVNWIHTLQKQGQSYSGDTLPPQTVLENIQPLMAIWRDTHLPLLQQSLSAVREWHQQNPEQTKLPRVLGKATLKIGSEEATRLNLTYGYWMWQRVHQAYHQLNDATRQQVQSELAYLNIGAMLEEPLPPVKLERCRLYKAI</sequence>
<dbReference type="GO" id="GO:0032991">
    <property type="term" value="C:protein-containing complex"/>
    <property type="evidence" value="ECO:0007669"/>
    <property type="project" value="UniProtKB-ARBA"/>
</dbReference>
<evidence type="ECO:0000259" key="2">
    <source>
        <dbReference type="Pfam" id="PF21972"/>
    </source>
</evidence>
<dbReference type="InterPro" id="IPR053836">
    <property type="entry name" value="Arc1-like_N"/>
</dbReference>
<dbReference type="OrthoDB" id="7054557at2"/>
<proteinExistence type="predicted"/>
<dbReference type="SUPFAM" id="SSF47616">
    <property type="entry name" value="GST C-terminal domain-like"/>
    <property type="match status" value="1"/>
</dbReference>
<name>A0A1X7AKR4_9GAMM</name>
<accession>A0A1X7AKR4</accession>
<gene>
    <name evidence="3" type="ORF">EHSB41UT_02683</name>
</gene>
<organism evidence="3 4">
    <name type="scientific">Parendozoicomonas haliclonae</name>
    <dbReference type="NCBI Taxonomy" id="1960125"/>
    <lineage>
        <taxon>Bacteria</taxon>
        <taxon>Pseudomonadati</taxon>
        <taxon>Pseudomonadota</taxon>
        <taxon>Gammaproteobacteria</taxon>
        <taxon>Oceanospirillales</taxon>
        <taxon>Endozoicomonadaceae</taxon>
        <taxon>Parendozoicomonas</taxon>
    </lineage>
</organism>
<dbReference type="Gene3D" id="3.40.30.10">
    <property type="entry name" value="Glutaredoxin"/>
    <property type="match status" value="1"/>
</dbReference>
<dbReference type="InterPro" id="IPR036282">
    <property type="entry name" value="Glutathione-S-Trfase_C_sf"/>
</dbReference>
<dbReference type="PANTHER" id="PTHR12289:SF67">
    <property type="match status" value="1"/>
</dbReference>
<keyword evidence="4" id="KW-1185">Reference proteome</keyword>
<evidence type="ECO:0000313" key="4">
    <source>
        <dbReference type="Proteomes" id="UP000196573"/>
    </source>
</evidence>
<dbReference type="RefSeq" id="WP_087110708.1">
    <property type="nucleotide sequence ID" value="NZ_CBCSCN010000006.1"/>
</dbReference>
<dbReference type="Pfam" id="PF13417">
    <property type="entry name" value="GST_N_3"/>
    <property type="match status" value="1"/>
</dbReference>
<dbReference type="EMBL" id="FWPT01000006">
    <property type="protein sequence ID" value="SMA48292.1"/>
    <property type="molecule type" value="Genomic_DNA"/>
</dbReference>
<dbReference type="Proteomes" id="UP000196573">
    <property type="component" value="Unassembled WGS sequence"/>
</dbReference>
<evidence type="ECO:0000259" key="1">
    <source>
        <dbReference type="Pfam" id="PF13417"/>
    </source>
</evidence>
<protein>
    <submittedName>
        <fullName evidence="3">Uncharacterized protein</fullName>
    </submittedName>
</protein>
<dbReference type="AlphaFoldDB" id="A0A1X7AKR4"/>
<dbReference type="SUPFAM" id="SSF52833">
    <property type="entry name" value="Thioredoxin-like"/>
    <property type="match status" value="1"/>
</dbReference>
<dbReference type="Gene3D" id="1.20.1050.10">
    <property type="match status" value="2"/>
</dbReference>
<dbReference type="InterPro" id="IPR036249">
    <property type="entry name" value="Thioredoxin-like_sf"/>
</dbReference>
<feature type="domain" description="GST N-terminal" evidence="1">
    <location>
        <begin position="7"/>
        <end position="80"/>
    </location>
</feature>
<dbReference type="GO" id="GO:0005737">
    <property type="term" value="C:cytoplasm"/>
    <property type="evidence" value="ECO:0007669"/>
    <property type="project" value="TreeGrafter"/>
</dbReference>
<dbReference type="Pfam" id="PF21972">
    <property type="entry name" value="Arc1p_N_like"/>
    <property type="match status" value="1"/>
</dbReference>
<feature type="domain" description="Nuclear-export cofactor Arc1-like N-terminal" evidence="2">
    <location>
        <begin position="169"/>
        <end position="234"/>
    </location>
</feature>